<dbReference type="PRINTS" id="PR00081">
    <property type="entry name" value="GDHRDH"/>
</dbReference>
<dbReference type="Gene3D" id="3.40.50.720">
    <property type="entry name" value="NAD(P)-binding Rossmann-like Domain"/>
    <property type="match status" value="1"/>
</dbReference>
<dbReference type="InterPro" id="IPR002347">
    <property type="entry name" value="SDR_fam"/>
</dbReference>
<dbReference type="SUPFAM" id="SSF51735">
    <property type="entry name" value="NAD(P)-binding Rossmann-fold domains"/>
    <property type="match status" value="1"/>
</dbReference>
<proteinExistence type="inferred from homology"/>
<gene>
    <name evidence="3" type="ORF">ACFQZ8_08610</name>
</gene>
<evidence type="ECO:0000256" key="2">
    <source>
        <dbReference type="ARBA" id="ARBA00023002"/>
    </source>
</evidence>
<sequence>MMSERTALITGGTSGIGLATAKTLHDRGYRVAVTGQRQESVARARQELPDDVLVLQSDARSLSDIDKVVSEVGGQFGSLTTLFLNAGVNRPMTLENWDEEGYDEVFAVNTKGVFFTLVKALPLLSDGASVIVTVGIGATRSLTGSSVAAGSHGAMLGMIPTLALELAPRRIRINAVSPGMTDTPMTRASIRTATDDVAGTMTTMAEQNPFGRLATPEDIARTVAFLASDDAVYITGQEIVVSGGAGLAI</sequence>
<keyword evidence="4" id="KW-1185">Reference proteome</keyword>
<dbReference type="InterPro" id="IPR036291">
    <property type="entry name" value="NAD(P)-bd_dom_sf"/>
</dbReference>
<evidence type="ECO:0000313" key="4">
    <source>
        <dbReference type="Proteomes" id="UP001597053"/>
    </source>
</evidence>
<reference evidence="4" key="1">
    <citation type="journal article" date="2019" name="Int. J. Syst. Evol. Microbiol.">
        <title>The Global Catalogue of Microorganisms (GCM) 10K type strain sequencing project: providing services to taxonomists for standard genome sequencing and annotation.</title>
        <authorList>
            <consortium name="The Broad Institute Genomics Platform"/>
            <consortium name="The Broad Institute Genome Sequencing Center for Infectious Disease"/>
            <person name="Wu L."/>
            <person name="Ma J."/>
        </authorList>
    </citation>
    <scope>NUCLEOTIDE SEQUENCE [LARGE SCALE GENOMIC DNA]</scope>
    <source>
        <strain evidence="4">JCM 32148</strain>
    </source>
</reference>
<name>A0ABW2ZZ76_9ACTN</name>
<comment type="similarity">
    <text evidence="1">Belongs to the short-chain dehydrogenases/reductases (SDR) family.</text>
</comment>
<protein>
    <submittedName>
        <fullName evidence="3">SDR family oxidoreductase</fullName>
    </submittedName>
</protein>
<dbReference type="PANTHER" id="PTHR24321:SF8">
    <property type="entry name" value="ESTRADIOL 17-BETA-DEHYDROGENASE 8-RELATED"/>
    <property type="match status" value="1"/>
</dbReference>
<evidence type="ECO:0000256" key="1">
    <source>
        <dbReference type="ARBA" id="ARBA00006484"/>
    </source>
</evidence>
<dbReference type="Proteomes" id="UP001597053">
    <property type="component" value="Unassembled WGS sequence"/>
</dbReference>
<evidence type="ECO:0000313" key="3">
    <source>
        <dbReference type="EMBL" id="MFD0783975.1"/>
    </source>
</evidence>
<dbReference type="Pfam" id="PF13561">
    <property type="entry name" value="adh_short_C2"/>
    <property type="match status" value="1"/>
</dbReference>
<dbReference type="CDD" id="cd05233">
    <property type="entry name" value="SDR_c"/>
    <property type="match status" value="1"/>
</dbReference>
<accession>A0ABW2ZZ76</accession>
<keyword evidence="2" id="KW-0560">Oxidoreductase</keyword>
<organism evidence="3 4">
    <name type="scientific">Micromonospora azadirachtae</name>
    <dbReference type="NCBI Taxonomy" id="1970735"/>
    <lineage>
        <taxon>Bacteria</taxon>
        <taxon>Bacillati</taxon>
        <taxon>Actinomycetota</taxon>
        <taxon>Actinomycetes</taxon>
        <taxon>Micromonosporales</taxon>
        <taxon>Micromonosporaceae</taxon>
        <taxon>Micromonospora</taxon>
    </lineage>
</organism>
<dbReference type="PANTHER" id="PTHR24321">
    <property type="entry name" value="DEHYDROGENASES, SHORT CHAIN"/>
    <property type="match status" value="1"/>
</dbReference>
<comment type="caution">
    <text evidence="3">The sequence shown here is derived from an EMBL/GenBank/DDBJ whole genome shotgun (WGS) entry which is preliminary data.</text>
</comment>
<dbReference type="EMBL" id="JBHTHM010000277">
    <property type="protein sequence ID" value="MFD0783975.1"/>
    <property type="molecule type" value="Genomic_DNA"/>
</dbReference>